<accession>A0A1D1YK36</accession>
<proteinExistence type="predicted"/>
<reference evidence="1" key="1">
    <citation type="submission" date="2015-07" db="EMBL/GenBank/DDBJ databases">
        <title>Transcriptome Assembly of Anthurium amnicola.</title>
        <authorList>
            <person name="Suzuki J."/>
        </authorList>
    </citation>
    <scope>NUCLEOTIDE SEQUENCE</scope>
</reference>
<dbReference type="AlphaFoldDB" id="A0A1D1YK36"/>
<dbReference type="EMBL" id="GDJX01012950">
    <property type="protein sequence ID" value="JAT54986.1"/>
    <property type="molecule type" value="Transcribed_RNA"/>
</dbReference>
<organism evidence="1">
    <name type="scientific">Anthurium amnicola</name>
    <dbReference type="NCBI Taxonomy" id="1678845"/>
    <lineage>
        <taxon>Eukaryota</taxon>
        <taxon>Viridiplantae</taxon>
        <taxon>Streptophyta</taxon>
        <taxon>Embryophyta</taxon>
        <taxon>Tracheophyta</taxon>
        <taxon>Spermatophyta</taxon>
        <taxon>Magnoliopsida</taxon>
        <taxon>Liliopsida</taxon>
        <taxon>Araceae</taxon>
        <taxon>Pothoideae</taxon>
        <taxon>Potheae</taxon>
        <taxon>Anthurium</taxon>
    </lineage>
</organism>
<name>A0A1D1YK36_9ARAE</name>
<evidence type="ECO:0000313" key="1">
    <source>
        <dbReference type="EMBL" id="JAT54986.1"/>
    </source>
</evidence>
<sequence length="518" mass="58497">MWKKAKALVEPLERFATSWGAKGPKSNTTHSGGNSQITSFTKQTKQVSEIQKQITVNNFSTSNKALEQTVLRNFLFENFSIFKVFSPQPVPIPVVFSKTPLRVCKPQGFGVISQHFFSRPAGTRNLIGHAGARNFSTIQPTMLNNCTGSGGAVLTQLSFKPFSAFAKSGSLWFQREEGLDNNKFNYGIKKQKVKVDKKKETIGRKLFVQNNNKGIFEIVKNSDIVDDKNKPRVVRRSSIKKSLEENQVVENVPELIFNDIEDVQVYMSIILSSSIFWNLDDSTSMSNSTSSVNSNTSVLSYLFQHRNDPISQRRNSQLNSSFVQHLQEIAEMQHDHMTEVISILGTLLRHGDFEVKISGCELRVNFPRGMQKIEIENMLQNLGIDPNSPHFELEEIFFDKNIEFSPLTDENNEGFDMQLPEPNSAYFDNGSPDYEFLSYSSSNDSSPVLLPSRGSMDCTSGFSSPCNSPPRLGAEYIYGIQEFLNAVDEALVRNTDMFSNRSVEIRNDYDIGEDYYEN</sequence>
<protein>
    <submittedName>
        <fullName evidence="1">UPF0426 protein At1g28150, chloroplastic</fullName>
    </submittedName>
</protein>
<gene>
    <name evidence="1" type="primary">At1g28150_1</name>
    <name evidence="1" type="ORF">g.2652</name>
</gene>